<feature type="region of interest" description="Disordered" evidence="3">
    <location>
        <begin position="66"/>
        <end position="86"/>
    </location>
</feature>
<keyword evidence="1" id="KW-0862">Zinc</keyword>
<keyword evidence="2" id="KW-0175">Coiled coil</keyword>
<dbReference type="InterPro" id="IPR025724">
    <property type="entry name" value="GAG-pre-integrase_dom"/>
</dbReference>
<evidence type="ECO:0000256" key="2">
    <source>
        <dbReference type="SAM" id="Coils"/>
    </source>
</evidence>
<feature type="domain" description="CCHC-type" evidence="4">
    <location>
        <begin position="213"/>
        <end position="228"/>
    </location>
</feature>
<keyword evidence="1" id="KW-0479">Metal-binding</keyword>
<feature type="compositionally biased region" description="Polar residues" evidence="3">
    <location>
        <begin position="1328"/>
        <end position="1351"/>
    </location>
</feature>
<evidence type="ECO:0000256" key="1">
    <source>
        <dbReference type="PROSITE-ProRule" id="PRU00047"/>
    </source>
</evidence>
<keyword evidence="1" id="KW-0863">Zinc-finger</keyword>
<evidence type="ECO:0000259" key="4">
    <source>
        <dbReference type="PROSITE" id="PS50158"/>
    </source>
</evidence>
<feature type="compositionally biased region" description="Basic residues" evidence="3">
    <location>
        <begin position="1672"/>
        <end position="1684"/>
    </location>
</feature>
<evidence type="ECO:0000313" key="5">
    <source>
        <dbReference type="EMBL" id="GEU86873.1"/>
    </source>
</evidence>
<dbReference type="Pfam" id="PF13976">
    <property type="entry name" value="gag_pre-integrs"/>
    <property type="match status" value="1"/>
</dbReference>
<name>A0A6L2NKX9_TANCI</name>
<accession>A0A6L2NKX9</accession>
<dbReference type="GO" id="GO:0008270">
    <property type="term" value="F:zinc ion binding"/>
    <property type="evidence" value="ECO:0007669"/>
    <property type="project" value="UniProtKB-KW"/>
</dbReference>
<feature type="coiled-coil region" evidence="2">
    <location>
        <begin position="328"/>
        <end position="355"/>
    </location>
</feature>
<dbReference type="SUPFAM" id="SSF57756">
    <property type="entry name" value="Retrovirus zinc finger-like domains"/>
    <property type="match status" value="1"/>
</dbReference>
<feature type="compositionally biased region" description="Low complexity" evidence="3">
    <location>
        <begin position="1650"/>
        <end position="1662"/>
    </location>
</feature>
<protein>
    <submittedName>
        <fullName evidence="5">Putative ribonuclease H-like domain-containing protein</fullName>
    </submittedName>
</protein>
<feature type="region of interest" description="Disordered" evidence="3">
    <location>
        <begin position="841"/>
        <end position="906"/>
    </location>
</feature>
<gene>
    <name evidence="5" type="ORF">Tci_058851</name>
</gene>
<dbReference type="Pfam" id="PF00098">
    <property type="entry name" value="zf-CCHC"/>
    <property type="match status" value="1"/>
</dbReference>
<comment type="caution">
    <text evidence="5">The sequence shown here is derived from an EMBL/GenBank/DDBJ whole genome shotgun (WGS) entry which is preliminary data.</text>
</comment>
<sequence length="1859" mass="203783">MSSIEAEYIAAAKASMEAVWMMNFIDRLGGVMSLNKRPMEMLCDNEPALAIASDPRGNNAKSMTMDKDGNLKIRPPVTSKEHQQVQREEKARTILLFALPNEHMGDFYHMIDARDIWNAIKARFSGNADQGNLSYQESGNGGYGGYTTTLSASPGSLSSKDLNQMNKEEFEKYDLKHQMAMLSIKVHRFEKKHGWKVKFNGRENARFDKKLVKCFNCKQMGHFSRECRAQGGQNSNNYQKYKFKEARKDESDSKAMVVVDDADSEGEVVSADDVIPAGVFVLASTVAAAVVSPQSETEFTLMGFSTELAYEEKIKVLSYELEEKSNILEYKQKSIDQATQEKQELMTKLDNEIANQAKWNNSGNYMPPFNIPDIDESHMVYGKKATDSSKIKTTNDNITHTNDFVLFDFSDRPSEPSTNDLKMCDSSVECSRSNHSDHDSTSSVFAPASESRDTIVIDFYKQEDFPSVCSIKTDVKSSKPLCNKFGSFNKESHFRKHKSVASKSCYVCGSYLHLIKDCDFHEQTFAKRNAEGKVFAGQPNLVSAGQQNLVSAGPPNLVSARQQNTVSAGQLNLVSASHPNPVSSGDGILGNKDKLEDFEDFNGGEVTFGGSIGKISGKGTIKTKNLNFKNVLYVEELQHFNLIPVSQICDQAHRVLFTENECLVLFKDFPLPDPSMVILSIIRKHNLYTFSLNKLALKGPLTCLIAKASQDESTLWHMRLGYVNFRNMNKLVKGNFVRGSQEDDSDLDDEPYVLIIQSTPTLVVPIVDKPTTQNDGKEEADRLGLAFPSLNPILGVGTAFIGSSVFASSTPPVSAGSTPQTSLCASLISADRHSSVVGKSLVSAGKPTGSAGRPVSAGKPTGSASRPVSAGRPTSSAGRPVSAGRLSFSASRPTSSAGRPVSAGRSSIPAGHILGKIFDCPKSGIFTSSSYDEEFSGPNANNLESSLNVSSTITKRIHNIHPTSQVISDINSHVHTRSQVKHKGSSESAFISYIHDQRRNNHINFQLCMFCCFLSQEEPTTVAQALADPDWIEAMQEEMQQFRNQKVWVLVTLPNRKRAIGTKWILKNKRDARGIVCRNKARLVAQGHRQEEGIDYTDVFAPVARIEAIRLFLAFASFIGFMVYQIDVKSAFLYEKIAEEWFLFTSAGRVTFCRLFLIPAADLVSAGHILFLLGSPPPPSPVVTPHPSPDPMPSPPRQSSPPPIPFGHAPSSRVASTETIPNIPSSSKPSEPVLETIISPIRDDDTGGGYFHESPPSPPPATLTSSSIVGVAEEPLNLTSLLALFPTCLQRIATLEAELKATKILHRDTVELDALLDLANATLHEPSDSTTLSKPANQEQSSEQETSPTTLDAVLTLSQSKARARAAMIIYKRIKKKQSSSGLDFTDAAILAAGLDSASGLDSAGGVVSASGADFASGLTSTGISVAAGPTISAEPLSPIRDPAKGKAVATPSSPVTALTYKKLADQQAAILEAKRQELLEQELKQSLYAEQVYLDILLAQRANLTLSAKLLGADVLEDTFSVRMVELMNQQQNAIAEMKAKAKREMPMTTAQQKEFMRTFVKNQSSAIYTTSWTWKDVRGLTDNQLQIAYDKIRRAVDLAIAKDHHQHLKRSETTSVSAGATITAGDPIPAVTSIPAGSSIPAVTPSVTGVSTTTGASGSVNKASDATLRKPSRKKSIARRRSLPSAYKPKSDALSFDKDDPEAEFKRYLRQASDDDEPTNPVSLALMDLRTLITTREEHDPSIIWDDQDQWQIRSWRFYALPAIHILETKAGDIIYMFIDKKYPLTPETIQRMLHHDLEIDRDPAGLMSQMIVYDGFFCHLALRGTMGGLVLFTVWDLFQKVKNFHSAPTCFSKHND</sequence>
<proteinExistence type="predicted"/>
<feature type="compositionally biased region" description="Polar residues" evidence="3">
    <location>
        <begin position="1213"/>
        <end position="1229"/>
    </location>
</feature>
<dbReference type="Gene3D" id="4.10.60.10">
    <property type="entry name" value="Zinc finger, CCHC-type"/>
    <property type="match status" value="1"/>
</dbReference>
<feature type="compositionally biased region" description="Pro residues" evidence="3">
    <location>
        <begin position="1181"/>
        <end position="1205"/>
    </location>
</feature>
<dbReference type="InterPro" id="IPR013103">
    <property type="entry name" value="RVT_2"/>
</dbReference>
<dbReference type="InterPro" id="IPR001878">
    <property type="entry name" value="Znf_CCHC"/>
</dbReference>
<reference evidence="5" key="1">
    <citation type="journal article" date="2019" name="Sci. Rep.">
        <title>Draft genome of Tanacetum cinerariifolium, the natural source of mosquito coil.</title>
        <authorList>
            <person name="Yamashiro T."/>
            <person name="Shiraishi A."/>
            <person name="Satake H."/>
            <person name="Nakayama K."/>
        </authorList>
    </citation>
    <scope>NUCLEOTIDE SEQUENCE</scope>
</reference>
<dbReference type="SMART" id="SM00343">
    <property type="entry name" value="ZnF_C2HC"/>
    <property type="match status" value="2"/>
</dbReference>
<organism evidence="5">
    <name type="scientific">Tanacetum cinerariifolium</name>
    <name type="common">Dalmatian daisy</name>
    <name type="synonym">Chrysanthemum cinerariifolium</name>
    <dbReference type="NCBI Taxonomy" id="118510"/>
    <lineage>
        <taxon>Eukaryota</taxon>
        <taxon>Viridiplantae</taxon>
        <taxon>Streptophyta</taxon>
        <taxon>Embryophyta</taxon>
        <taxon>Tracheophyta</taxon>
        <taxon>Spermatophyta</taxon>
        <taxon>Magnoliopsida</taxon>
        <taxon>eudicotyledons</taxon>
        <taxon>Gunneridae</taxon>
        <taxon>Pentapetalae</taxon>
        <taxon>asterids</taxon>
        <taxon>campanulids</taxon>
        <taxon>Asterales</taxon>
        <taxon>Asteraceae</taxon>
        <taxon>Asteroideae</taxon>
        <taxon>Anthemideae</taxon>
        <taxon>Anthemidinae</taxon>
        <taxon>Tanacetum</taxon>
    </lineage>
</organism>
<dbReference type="PROSITE" id="PS50158">
    <property type="entry name" value="ZF_CCHC"/>
    <property type="match status" value="1"/>
</dbReference>
<feature type="compositionally biased region" description="Polar residues" evidence="3">
    <location>
        <begin position="888"/>
        <end position="897"/>
    </location>
</feature>
<dbReference type="InterPro" id="IPR036875">
    <property type="entry name" value="Znf_CCHC_sf"/>
</dbReference>
<feature type="region of interest" description="Disordered" evidence="3">
    <location>
        <begin position="1181"/>
        <end position="1264"/>
    </location>
</feature>
<feature type="region of interest" description="Disordered" evidence="3">
    <location>
        <begin position="1325"/>
        <end position="1351"/>
    </location>
</feature>
<dbReference type="EMBL" id="BKCJ010009418">
    <property type="protein sequence ID" value="GEU86873.1"/>
    <property type="molecule type" value="Genomic_DNA"/>
</dbReference>
<feature type="region of interest" description="Disordered" evidence="3">
    <location>
        <begin position="1650"/>
        <end position="1699"/>
    </location>
</feature>
<evidence type="ECO:0000256" key="3">
    <source>
        <dbReference type="SAM" id="MobiDB-lite"/>
    </source>
</evidence>
<feature type="compositionally biased region" description="Polar residues" evidence="3">
    <location>
        <begin position="862"/>
        <end position="877"/>
    </location>
</feature>
<dbReference type="GO" id="GO:0003676">
    <property type="term" value="F:nucleic acid binding"/>
    <property type="evidence" value="ECO:0007669"/>
    <property type="project" value="InterPro"/>
</dbReference>
<dbReference type="Pfam" id="PF07727">
    <property type="entry name" value="RVT_2"/>
    <property type="match status" value="1"/>
</dbReference>